<comment type="caution">
    <text evidence="1">The sequence shown here is derived from an EMBL/GenBank/DDBJ whole genome shotgun (WGS) entry which is preliminary data.</text>
</comment>
<organism evidence="1 2">
    <name type="scientific">Mytilus galloprovincialis</name>
    <name type="common">Mediterranean mussel</name>
    <dbReference type="NCBI Taxonomy" id="29158"/>
    <lineage>
        <taxon>Eukaryota</taxon>
        <taxon>Metazoa</taxon>
        <taxon>Spiralia</taxon>
        <taxon>Lophotrochozoa</taxon>
        <taxon>Mollusca</taxon>
        <taxon>Bivalvia</taxon>
        <taxon>Autobranchia</taxon>
        <taxon>Pteriomorphia</taxon>
        <taxon>Mytilida</taxon>
        <taxon>Mytiloidea</taxon>
        <taxon>Mytilidae</taxon>
        <taxon>Mytilinae</taxon>
        <taxon>Mytilus</taxon>
    </lineage>
</organism>
<dbReference type="EMBL" id="UYJE01009442">
    <property type="protein sequence ID" value="VDI73532.1"/>
    <property type="molecule type" value="Genomic_DNA"/>
</dbReference>
<protein>
    <submittedName>
        <fullName evidence="1">Uncharacterized protein</fullName>
    </submittedName>
</protein>
<gene>
    <name evidence="1" type="ORF">MGAL_10B001726</name>
</gene>
<dbReference type="AlphaFoldDB" id="A0A8B6H444"/>
<evidence type="ECO:0000313" key="2">
    <source>
        <dbReference type="Proteomes" id="UP000596742"/>
    </source>
</evidence>
<name>A0A8B6H444_MYTGA</name>
<evidence type="ECO:0000313" key="1">
    <source>
        <dbReference type="EMBL" id="VDI73532.1"/>
    </source>
</evidence>
<keyword evidence="2" id="KW-1185">Reference proteome</keyword>
<accession>A0A8B6H444</accession>
<reference evidence="1" key="1">
    <citation type="submission" date="2018-11" db="EMBL/GenBank/DDBJ databases">
        <authorList>
            <person name="Alioto T."/>
            <person name="Alioto T."/>
        </authorList>
    </citation>
    <scope>NUCLEOTIDE SEQUENCE</scope>
</reference>
<sequence>MGACLVEVTSDIDEVDAGQRWKFFKKLWNGKTYLKSLGYICLIPRQEDPSILGEIEIEPLETIRMLPLYRTCRTNTETLIVCGRELKFKILVDKVSALKGPWPNKLSDFQNRERKWPETKVVDSIVQDGCLLTHKTSMLVYPL</sequence>
<proteinExistence type="predicted"/>
<dbReference type="OrthoDB" id="6054462at2759"/>
<dbReference type="Proteomes" id="UP000596742">
    <property type="component" value="Unassembled WGS sequence"/>
</dbReference>